<gene>
    <name evidence="4" type="primary">yrbA</name>
    <name evidence="3" type="ORF">MOVS_01025</name>
    <name evidence="4" type="ORF">NCTC11227_00212</name>
</gene>
<dbReference type="Pfam" id="PF01722">
    <property type="entry name" value="BolA"/>
    <property type="match status" value="1"/>
</dbReference>
<evidence type="ECO:0000313" key="5">
    <source>
        <dbReference type="Proteomes" id="UP000076765"/>
    </source>
</evidence>
<dbReference type="STRING" id="29433.MOVS_01025"/>
<dbReference type="PIRSF" id="PIRSF003113">
    <property type="entry name" value="BolA"/>
    <property type="match status" value="1"/>
</dbReference>
<dbReference type="Proteomes" id="UP000076765">
    <property type="component" value="Chromosome"/>
</dbReference>
<dbReference type="EMBL" id="UGPW01000001">
    <property type="protein sequence ID" value="STY86240.1"/>
    <property type="molecule type" value="Genomic_DNA"/>
</dbReference>
<keyword evidence="5" id="KW-1185">Reference proteome</keyword>
<accession>A0A160GE84</accession>
<evidence type="ECO:0000256" key="1">
    <source>
        <dbReference type="ARBA" id="ARBA00005578"/>
    </source>
</evidence>
<evidence type="ECO:0000313" key="3">
    <source>
        <dbReference type="EMBL" id="ANB90813.1"/>
    </source>
</evidence>
<dbReference type="InterPro" id="IPR036065">
    <property type="entry name" value="BolA-like_sf"/>
</dbReference>
<dbReference type="KEGG" id="moi:MOVS_01025"/>
<evidence type="ECO:0000256" key="2">
    <source>
        <dbReference type="RuleBase" id="RU003860"/>
    </source>
</evidence>
<reference evidence="3 5" key="1">
    <citation type="submission" date="2015-04" db="EMBL/GenBank/DDBJ databases">
        <authorList>
            <person name="Calcutt M.J."/>
            <person name="Foecking M.F."/>
        </authorList>
    </citation>
    <scope>NUCLEOTIDE SEQUENCE [LARGE SCALE GENOMIC DNA]</scope>
    <source>
        <strain evidence="3 5">199/55</strain>
    </source>
</reference>
<dbReference type="AlphaFoldDB" id="A0A160GE84"/>
<dbReference type="EMBL" id="CP011158">
    <property type="protein sequence ID" value="ANB90813.1"/>
    <property type="molecule type" value="Genomic_DNA"/>
</dbReference>
<evidence type="ECO:0000313" key="6">
    <source>
        <dbReference type="Proteomes" id="UP000255102"/>
    </source>
</evidence>
<protein>
    <submittedName>
        <fullName evidence="4">Transcriptional regulator BolA</fullName>
    </submittedName>
</protein>
<dbReference type="PANTHER" id="PTHR46229">
    <property type="entry name" value="BOLA TRANSCRIPTION REGULATOR"/>
    <property type="match status" value="1"/>
</dbReference>
<dbReference type="Gene3D" id="3.30.300.90">
    <property type="entry name" value="BolA-like"/>
    <property type="match status" value="1"/>
</dbReference>
<dbReference type="InterPro" id="IPR002634">
    <property type="entry name" value="BolA"/>
</dbReference>
<name>A0A160GE84_9GAMM</name>
<organism evidence="4 6">
    <name type="scientific">Moraxella ovis</name>
    <dbReference type="NCBI Taxonomy" id="29433"/>
    <lineage>
        <taxon>Bacteria</taxon>
        <taxon>Pseudomonadati</taxon>
        <taxon>Pseudomonadota</taxon>
        <taxon>Gammaproteobacteria</taxon>
        <taxon>Moraxellales</taxon>
        <taxon>Moraxellaceae</taxon>
        <taxon>Moraxella</taxon>
    </lineage>
</organism>
<dbReference type="SUPFAM" id="SSF82657">
    <property type="entry name" value="BolA-like"/>
    <property type="match status" value="1"/>
</dbReference>
<dbReference type="InterPro" id="IPR050961">
    <property type="entry name" value="BolA/IbaG_stress_morph_reg"/>
</dbReference>
<reference evidence="4 6" key="2">
    <citation type="submission" date="2018-06" db="EMBL/GenBank/DDBJ databases">
        <authorList>
            <consortium name="Pathogen Informatics"/>
            <person name="Doyle S."/>
        </authorList>
    </citation>
    <scope>NUCLEOTIDE SEQUENCE [LARGE SCALE GENOMIC DNA]</scope>
    <source>
        <strain evidence="4 6">NCTC11227</strain>
    </source>
</reference>
<dbReference type="RefSeq" id="WP_063513393.1">
    <property type="nucleotide sequence ID" value="NZ_CP011158.1"/>
</dbReference>
<dbReference type="Proteomes" id="UP000255102">
    <property type="component" value="Unassembled WGS sequence"/>
</dbReference>
<dbReference type="PANTHER" id="PTHR46229:SF2">
    <property type="entry name" value="BOLA-LIKE PROTEIN 1"/>
    <property type="match status" value="1"/>
</dbReference>
<proteinExistence type="inferred from homology"/>
<evidence type="ECO:0000313" key="4">
    <source>
        <dbReference type="EMBL" id="STY86240.1"/>
    </source>
</evidence>
<comment type="similarity">
    <text evidence="1 2">Belongs to the BolA/IbaG family.</text>
</comment>
<sequence length="81" mass="8910">MNADDLIELLRPHFPDAEIQAANQGNKFEVLIVDDAFEGKRLVARQQAVYAIANPHIQSGAMHALTIHALTPAEYQSKTQG</sequence>